<keyword evidence="2" id="KW-0479">Metal-binding</keyword>
<dbReference type="EMBL" id="PDKU01000001">
    <property type="protein sequence ID" value="PPI86858.1"/>
    <property type="molecule type" value="Genomic_DNA"/>
</dbReference>
<proteinExistence type="predicted"/>
<keyword evidence="3" id="KW-0378">Hydrolase</keyword>
<dbReference type="GO" id="GO:0016787">
    <property type="term" value="F:hydrolase activity"/>
    <property type="evidence" value="ECO:0007669"/>
    <property type="project" value="UniProtKB-KW"/>
</dbReference>
<organism evidence="6 7">
    <name type="scientific">Candidatus Pantoea edessiphila</name>
    <dbReference type="NCBI Taxonomy" id="2044610"/>
    <lineage>
        <taxon>Bacteria</taxon>
        <taxon>Pseudomonadati</taxon>
        <taxon>Pseudomonadota</taxon>
        <taxon>Gammaproteobacteria</taxon>
        <taxon>Enterobacterales</taxon>
        <taxon>Erwiniaceae</taxon>
        <taxon>Pantoea</taxon>
    </lineage>
</organism>
<evidence type="ECO:0000259" key="5">
    <source>
        <dbReference type="SMART" id="SM00849"/>
    </source>
</evidence>
<gene>
    <name evidence="6" type="ORF">CRV10_01225</name>
</gene>
<dbReference type="SMART" id="SM00849">
    <property type="entry name" value="Lactamase_B"/>
    <property type="match status" value="1"/>
</dbReference>
<dbReference type="Pfam" id="PF00753">
    <property type="entry name" value="Lactamase_B"/>
    <property type="match status" value="1"/>
</dbReference>
<feature type="domain" description="Metallo-beta-lactamase" evidence="5">
    <location>
        <begin position="12"/>
        <end position="192"/>
    </location>
</feature>
<comment type="cofactor">
    <cofactor evidence="1">
        <name>Zn(2+)</name>
        <dbReference type="ChEBI" id="CHEBI:29105"/>
    </cofactor>
</comment>
<reference evidence="6 7" key="1">
    <citation type="journal article" date="2018" name="Genome Biol. Evol.">
        <title>Cladogenesis and Genomic Streamlining in Extracellular Endosymbionts of Tropical Stink Bugs.</title>
        <authorList>
            <person name="Otero-Bravo A."/>
            <person name="Goffredi S."/>
            <person name="Sabree Z.L."/>
        </authorList>
    </citation>
    <scope>NUCLEOTIDE SEQUENCE [LARGE SCALE GENOMIC DNA]</scope>
    <source>
        <strain evidence="6 7">SoEL</strain>
    </source>
</reference>
<keyword evidence="4" id="KW-0862">Zinc</keyword>
<evidence type="ECO:0000313" key="6">
    <source>
        <dbReference type="EMBL" id="PPI86858.1"/>
    </source>
</evidence>
<evidence type="ECO:0000256" key="4">
    <source>
        <dbReference type="ARBA" id="ARBA00022833"/>
    </source>
</evidence>
<dbReference type="OrthoDB" id="9802991at2"/>
<dbReference type="InterPro" id="IPR001279">
    <property type="entry name" value="Metallo-B-lactamas"/>
</dbReference>
<name>A0A2P5SWY5_9GAMM</name>
<evidence type="ECO:0000256" key="1">
    <source>
        <dbReference type="ARBA" id="ARBA00001947"/>
    </source>
</evidence>
<comment type="caution">
    <text evidence="6">The sequence shown here is derived from an EMBL/GenBank/DDBJ whole genome shotgun (WGS) entry which is preliminary data.</text>
</comment>
<dbReference type="PANTHER" id="PTHR46233:SF3">
    <property type="entry name" value="HYDROXYACYLGLUTATHIONE HYDROLASE GLOC"/>
    <property type="match status" value="1"/>
</dbReference>
<protein>
    <recommendedName>
        <fullName evidence="5">Metallo-beta-lactamase domain-containing protein</fullName>
    </recommendedName>
</protein>
<evidence type="ECO:0000256" key="3">
    <source>
        <dbReference type="ARBA" id="ARBA00022801"/>
    </source>
</evidence>
<dbReference type="InterPro" id="IPR051453">
    <property type="entry name" value="MBL_Glyoxalase_II"/>
</dbReference>
<dbReference type="RefSeq" id="WP_136130021.1">
    <property type="nucleotide sequence ID" value="NZ_PDKU01000001.1"/>
</dbReference>
<dbReference type="PANTHER" id="PTHR46233">
    <property type="entry name" value="HYDROXYACYLGLUTATHIONE HYDROLASE GLOC"/>
    <property type="match status" value="1"/>
</dbReference>
<dbReference type="CDD" id="cd07737">
    <property type="entry name" value="YcbL-like_MBL-fold"/>
    <property type="match status" value="1"/>
</dbReference>
<dbReference type="AlphaFoldDB" id="A0A2P5SWY5"/>
<dbReference type="Proteomes" id="UP000296144">
    <property type="component" value="Unassembled WGS sequence"/>
</dbReference>
<evidence type="ECO:0000313" key="7">
    <source>
        <dbReference type="Proteomes" id="UP000296144"/>
    </source>
</evidence>
<keyword evidence="7" id="KW-1185">Reference proteome</keyword>
<sequence length="213" mass="24110">MNYHIIPVTSLMQNCCIIWCKSTCESAILDPGGNAENIKKILTKLNLHPVKILITHGHLDHIGSARELSEFYQIPIIGPHKFDKFLFESLSEQKNNINEIKSLAFTPNCWLKDNDKIQIGLLTFEVIHCPGHTPGHIVYFYRKGSFLFSGDVIFKGGIGRTDFHKSNYDHLINSINTKLLPLGDNITFIPGHGTMSTLGYEKINNHFLNLHLN</sequence>
<accession>A0A2P5SWY5</accession>
<dbReference type="InterPro" id="IPR036866">
    <property type="entry name" value="RibonucZ/Hydroxyglut_hydro"/>
</dbReference>
<dbReference type="SUPFAM" id="SSF56281">
    <property type="entry name" value="Metallo-hydrolase/oxidoreductase"/>
    <property type="match status" value="1"/>
</dbReference>
<dbReference type="Gene3D" id="3.60.15.10">
    <property type="entry name" value="Ribonuclease Z/Hydroxyacylglutathione hydrolase-like"/>
    <property type="match status" value="1"/>
</dbReference>
<dbReference type="GO" id="GO:0046872">
    <property type="term" value="F:metal ion binding"/>
    <property type="evidence" value="ECO:0007669"/>
    <property type="project" value="UniProtKB-KW"/>
</dbReference>
<evidence type="ECO:0000256" key="2">
    <source>
        <dbReference type="ARBA" id="ARBA00022723"/>
    </source>
</evidence>